<dbReference type="AlphaFoldDB" id="A0A176WHF4"/>
<evidence type="ECO:0000256" key="3">
    <source>
        <dbReference type="ARBA" id="ARBA00023002"/>
    </source>
</evidence>
<organism evidence="13 14">
    <name type="scientific">Marchantia polymorpha subsp. ruderalis</name>
    <dbReference type="NCBI Taxonomy" id="1480154"/>
    <lineage>
        <taxon>Eukaryota</taxon>
        <taxon>Viridiplantae</taxon>
        <taxon>Streptophyta</taxon>
        <taxon>Embryophyta</taxon>
        <taxon>Marchantiophyta</taxon>
        <taxon>Marchantiopsida</taxon>
        <taxon>Marchantiidae</taxon>
        <taxon>Marchantiales</taxon>
        <taxon>Marchantiaceae</taxon>
        <taxon>Marchantia</taxon>
    </lineage>
</organism>
<dbReference type="Proteomes" id="UP000077202">
    <property type="component" value="Unassembled WGS sequence"/>
</dbReference>
<evidence type="ECO:0000256" key="5">
    <source>
        <dbReference type="ARBA" id="ARBA00030643"/>
    </source>
</evidence>
<dbReference type="EC" id="1.8.4.11" evidence="2"/>
<keyword evidence="3" id="KW-0560">Oxidoreductase</keyword>
<dbReference type="EMBL" id="LVLJ01000758">
    <property type="protein sequence ID" value="OAE32670.1"/>
    <property type="molecule type" value="Genomic_DNA"/>
</dbReference>
<protein>
    <recommendedName>
        <fullName evidence="9">Peptide methionine sulfoxide reductase A5</fullName>
        <ecNumber evidence="2">1.8.4.11</ecNumber>
    </recommendedName>
    <alternativeName>
        <fullName evidence="5">Peptide-methionine (S)-S-oxide reductase</fullName>
    </alternativeName>
    <alternativeName>
        <fullName evidence="4">Protein-methionine-S-oxide reductase</fullName>
    </alternativeName>
</protein>
<comment type="catalytic activity">
    <reaction evidence="6">
        <text>L-methionyl-[protein] + [thioredoxin]-disulfide + H2O = L-methionyl-(S)-S-oxide-[protein] + [thioredoxin]-dithiol</text>
        <dbReference type="Rhea" id="RHEA:14217"/>
        <dbReference type="Rhea" id="RHEA-COMP:10698"/>
        <dbReference type="Rhea" id="RHEA-COMP:10700"/>
        <dbReference type="Rhea" id="RHEA-COMP:12313"/>
        <dbReference type="Rhea" id="RHEA-COMP:12315"/>
        <dbReference type="ChEBI" id="CHEBI:15377"/>
        <dbReference type="ChEBI" id="CHEBI:16044"/>
        <dbReference type="ChEBI" id="CHEBI:29950"/>
        <dbReference type="ChEBI" id="CHEBI:44120"/>
        <dbReference type="ChEBI" id="CHEBI:50058"/>
        <dbReference type="EC" id="1.8.4.11"/>
    </reaction>
</comment>
<reference evidence="12" key="2">
    <citation type="journal article" date="2019" name="Curr. Biol.">
        <title>Chromatin organization in early land plants reveals an ancestral association between H3K27me3, transposons, and constitutive heterochromatin.</title>
        <authorList>
            <person name="Montgomery S.A."/>
            <person name="Tanizawa Y."/>
            <person name="Galik B."/>
            <person name="Wang N."/>
            <person name="Ito T."/>
            <person name="Mochizuki T."/>
            <person name="Akimcheva S."/>
            <person name="Bowman J."/>
            <person name="Cognat V."/>
            <person name="Drouard L."/>
            <person name="Ekker H."/>
            <person name="Houng S."/>
            <person name="Kohchi T."/>
            <person name="Lin S."/>
            <person name="Liu L.D."/>
            <person name="Nakamura Y."/>
            <person name="Valeeva L.R."/>
            <person name="Shakirov E.V."/>
            <person name="Shippen D.E."/>
            <person name="Wei W."/>
            <person name="Yagura M."/>
            <person name="Yamaoka S."/>
            <person name="Yamato K.T."/>
            <person name="Liu C."/>
            <person name="Berger F."/>
        </authorList>
    </citation>
    <scope>NUCLEOTIDE SEQUENCE [LARGE SCALE GENOMIC DNA]</scope>
    <source>
        <strain evidence="12">Tak-1</strain>
    </source>
</reference>
<name>A0A176WHF4_MARPO</name>
<dbReference type="EMBL" id="AP019869">
    <property type="protein sequence ID" value="BBN07428.1"/>
    <property type="molecule type" value="Genomic_DNA"/>
</dbReference>
<evidence type="ECO:0000313" key="13">
    <source>
        <dbReference type="EMBL" id="OAE32670.1"/>
    </source>
</evidence>
<dbReference type="EMBL" id="AP019869">
    <property type="protein sequence ID" value="BBN07429.1"/>
    <property type="molecule type" value="Genomic_DNA"/>
</dbReference>
<dbReference type="Gene3D" id="3.30.1060.10">
    <property type="entry name" value="Peptide methionine sulphoxide reductase MsrA"/>
    <property type="match status" value="1"/>
</dbReference>
<dbReference type="HAMAP" id="MF_01401">
    <property type="entry name" value="MsrA"/>
    <property type="match status" value="1"/>
</dbReference>
<comment type="catalytic activity">
    <reaction evidence="7">
        <text>[thioredoxin]-disulfide + L-methionine + H2O = L-methionine (S)-S-oxide + [thioredoxin]-dithiol</text>
        <dbReference type="Rhea" id="RHEA:19993"/>
        <dbReference type="Rhea" id="RHEA-COMP:10698"/>
        <dbReference type="Rhea" id="RHEA-COMP:10700"/>
        <dbReference type="ChEBI" id="CHEBI:15377"/>
        <dbReference type="ChEBI" id="CHEBI:29950"/>
        <dbReference type="ChEBI" id="CHEBI:50058"/>
        <dbReference type="ChEBI" id="CHEBI:57844"/>
        <dbReference type="ChEBI" id="CHEBI:58772"/>
        <dbReference type="EC" id="1.8.4.11"/>
    </reaction>
</comment>
<comment type="function">
    <text evidence="8">Catalyzes the reduction of methionine sulfoxide (MetSO) to methionine in proteins. Plays a protective role against oxidative stress by restoring activity to proteins that have been inactivated by methionine oxidation. MSRA family specifically reduces the MetSO S-enantiomer.</text>
</comment>
<evidence type="ECO:0000313" key="15">
    <source>
        <dbReference type="Proteomes" id="UP001162541"/>
    </source>
</evidence>
<keyword evidence="14" id="KW-1185">Reference proteome</keyword>
<evidence type="ECO:0000256" key="9">
    <source>
        <dbReference type="ARBA" id="ARBA00067558"/>
    </source>
</evidence>
<accession>A0A176WHF4</accession>
<dbReference type="InterPro" id="IPR036509">
    <property type="entry name" value="Met_Sox_Rdtase_MsrA_sf"/>
</dbReference>
<keyword evidence="10" id="KW-0812">Transmembrane</keyword>
<dbReference type="Pfam" id="PF01625">
    <property type="entry name" value="PMSR"/>
    <property type="match status" value="1"/>
</dbReference>
<proteinExistence type="inferred from homology"/>
<feature type="domain" description="Peptide methionine sulphoxide reductase MsrA" evidence="11">
    <location>
        <begin position="50"/>
        <end position="189"/>
    </location>
</feature>
<feature type="transmembrane region" description="Helical" evidence="10">
    <location>
        <begin position="12"/>
        <end position="30"/>
    </location>
</feature>
<evidence type="ECO:0000256" key="4">
    <source>
        <dbReference type="ARBA" id="ARBA00030273"/>
    </source>
</evidence>
<evidence type="ECO:0000313" key="12">
    <source>
        <dbReference type="EMBL" id="BBN07427.1"/>
    </source>
</evidence>
<evidence type="ECO:0000256" key="10">
    <source>
        <dbReference type="SAM" id="Phobius"/>
    </source>
</evidence>
<dbReference type="FunFam" id="3.30.1060.10:FF:000004">
    <property type="entry name" value="Peptide methionine sulfoxide reductase A5"/>
    <property type="match status" value="1"/>
</dbReference>
<sequence>MSIKRSCKAGIVAIYYLLVIGSLCHLVYGIRDPENSLKRNNVEEKPRKLATFALGSFWRGEAVFGCLPGVVRTRVGYSGGLKVNPDYHNMGDHAEVVEIEYYPSVIRYEQLLDVFWASHDPTQTFGQGPDVGEQYRSIIFTQDSDEARLAGLSKQREQSRLADQRVLTSINPLAIFYPAEAEHQKFVLRRKPLLLQLLGELSDFELINSTTASKMNSYVAGMCPQPVAKLIEAKVRPLLNSRPKLLRLFGE</sequence>
<evidence type="ECO:0000256" key="6">
    <source>
        <dbReference type="ARBA" id="ARBA00047806"/>
    </source>
</evidence>
<evidence type="ECO:0000256" key="1">
    <source>
        <dbReference type="ARBA" id="ARBA00005591"/>
    </source>
</evidence>
<evidence type="ECO:0000313" key="14">
    <source>
        <dbReference type="Proteomes" id="UP000077202"/>
    </source>
</evidence>
<dbReference type="GO" id="GO:0008113">
    <property type="term" value="F:peptide-methionine (S)-S-oxide reductase activity"/>
    <property type="evidence" value="ECO:0007669"/>
    <property type="project" value="UniProtKB-EC"/>
</dbReference>
<gene>
    <name evidence="13" type="ORF">AXG93_632s1200</name>
    <name evidence="12" type="ORF">Mp_4g03770</name>
</gene>
<dbReference type="PANTHER" id="PTHR43774:SF1">
    <property type="entry name" value="PEPTIDE METHIONINE SULFOXIDE REDUCTASE MSRA 2"/>
    <property type="match status" value="1"/>
</dbReference>
<reference evidence="13 14" key="1">
    <citation type="submission" date="2016-03" db="EMBL/GenBank/DDBJ databases">
        <title>Mechanisms controlling the formation of the plant cell surface in tip-growing cells are functionally conserved among land plants.</title>
        <authorList>
            <person name="Honkanen S."/>
            <person name="Jones V.A."/>
            <person name="Morieri G."/>
            <person name="Champion C."/>
            <person name="Hetherington A.J."/>
            <person name="Kelly S."/>
            <person name="Saint-Marcoux D."/>
            <person name="Proust H."/>
            <person name="Prescott H."/>
            <person name="Dolan L."/>
        </authorList>
    </citation>
    <scope>NUCLEOTIDE SEQUENCE [LARGE SCALE GENOMIC DNA]</scope>
    <source>
        <strain evidence="14">cv. Tak-1 and cv. Tak-2</strain>
        <tissue evidence="13">Whole gametophyte</tissue>
    </source>
</reference>
<dbReference type="SUPFAM" id="SSF55068">
    <property type="entry name" value="Peptide methionine sulfoxide reductase"/>
    <property type="match status" value="1"/>
</dbReference>
<evidence type="ECO:0000256" key="8">
    <source>
        <dbReference type="ARBA" id="ARBA00055441"/>
    </source>
</evidence>
<evidence type="ECO:0000259" key="11">
    <source>
        <dbReference type="Pfam" id="PF01625"/>
    </source>
</evidence>
<keyword evidence="10" id="KW-1133">Transmembrane helix</keyword>
<evidence type="ECO:0000256" key="2">
    <source>
        <dbReference type="ARBA" id="ARBA00012502"/>
    </source>
</evidence>
<keyword evidence="10" id="KW-0472">Membrane</keyword>
<comment type="similarity">
    <text evidence="1">Belongs to the MsrA Met sulfoxide reductase family.</text>
</comment>
<evidence type="ECO:0000256" key="7">
    <source>
        <dbReference type="ARBA" id="ARBA00048782"/>
    </source>
</evidence>
<dbReference type="InterPro" id="IPR002569">
    <property type="entry name" value="Met_Sox_Rdtase_MsrA_dom"/>
</dbReference>
<dbReference type="Proteomes" id="UP001162541">
    <property type="component" value="Chromosome 4"/>
</dbReference>
<dbReference type="NCBIfam" id="TIGR00401">
    <property type="entry name" value="msrA"/>
    <property type="match status" value="1"/>
</dbReference>
<dbReference type="EMBL" id="AP019869">
    <property type="protein sequence ID" value="BBN07427.1"/>
    <property type="molecule type" value="Genomic_DNA"/>
</dbReference>
<dbReference type="PANTHER" id="PTHR43774">
    <property type="entry name" value="PEPTIDE METHIONINE SULFOXIDE REDUCTASE"/>
    <property type="match status" value="1"/>
</dbReference>
<reference evidence="15" key="3">
    <citation type="journal article" date="2020" name="Curr. Biol.">
        <title>Chromatin organization in early land plants reveals an ancestral association between H3K27me3, transposons, and constitutive heterochromatin.</title>
        <authorList>
            <person name="Montgomery S.A."/>
            <person name="Tanizawa Y."/>
            <person name="Galik B."/>
            <person name="Wang N."/>
            <person name="Ito T."/>
            <person name="Mochizuki T."/>
            <person name="Akimcheva S."/>
            <person name="Bowman J.L."/>
            <person name="Cognat V."/>
            <person name="Marechal-Drouard L."/>
            <person name="Ekker H."/>
            <person name="Hong S.F."/>
            <person name="Kohchi T."/>
            <person name="Lin S.S."/>
            <person name="Liu L.D."/>
            <person name="Nakamura Y."/>
            <person name="Valeeva L.R."/>
            <person name="Shakirov E.V."/>
            <person name="Shippen D.E."/>
            <person name="Wei W.L."/>
            <person name="Yagura M."/>
            <person name="Yamaoka S."/>
            <person name="Yamato K.T."/>
            <person name="Liu C."/>
            <person name="Berger F."/>
        </authorList>
    </citation>
    <scope>NUCLEOTIDE SEQUENCE [LARGE SCALE GENOMIC DNA]</scope>
    <source>
        <strain evidence="15">Tak-1</strain>
    </source>
</reference>